<protein>
    <submittedName>
        <fullName evidence="2">Uncharacterized protein</fullName>
    </submittedName>
</protein>
<evidence type="ECO:0000313" key="3">
    <source>
        <dbReference type="Proteomes" id="UP000323046"/>
    </source>
</evidence>
<evidence type="ECO:0000313" key="2">
    <source>
        <dbReference type="EMBL" id="QES27378.1"/>
    </source>
</evidence>
<dbReference type="RefSeq" id="WP_150168202.1">
    <property type="nucleotide sequence ID" value="NZ_CP029193.1"/>
</dbReference>
<dbReference type="EMBL" id="CP029193">
    <property type="protein sequence ID" value="QES27378.1"/>
    <property type="molecule type" value="Genomic_DNA"/>
</dbReference>
<dbReference type="AlphaFoldDB" id="A0A5P2BCB3"/>
<gene>
    <name evidence="2" type="ORF">DEJ47_13755</name>
</gene>
<organism evidence="2 3">
    <name type="scientific">Streptomyces venezuelae</name>
    <dbReference type="NCBI Taxonomy" id="54571"/>
    <lineage>
        <taxon>Bacteria</taxon>
        <taxon>Bacillati</taxon>
        <taxon>Actinomycetota</taxon>
        <taxon>Actinomycetes</taxon>
        <taxon>Kitasatosporales</taxon>
        <taxon>Streptomycetaceae</taxon>
        <taxon>Streptomyces</taxon>
    </lineage>
</organism>
<feature type="region of interest" description="Disordered" evidence="1">
    <location>
        <begin position="52"/>
        <end position="82"/>
    </location>
</feature>
<evidence type="ECO:0000256" key="1">
    <source>
        <dbReference type="SAM" id="MobiDB-lite"/>
    </source>
</evidence>
<keyword evidence="3" id="KW-1185">Reference proteome</keyword>
<reference evidence="2 3" key="1">
    <citation type="submission" date="2018-05" db="EMBL/GenBank/DDBJ databases">
        <title>Streptomyces venezuelae.</title>
        <authorList>
            <person name="Kim W."/>
            <person name="Lee N."/>
            <person name="Cho B.-K."/>
        </authorList>
    </citation>
    <scope>NUCLEOTIDE SEQUENCE [LARGE SCALE GENOMIC DNA]</scope>
    <source>
        <strain evidence="2 3">ATCC 14583</strain>
    </source>
</reference>
<accession>A0A5P2BCB3</accession>
<name>A0A5P2BCB3_STRVZ</name>
<dbReference type="Proteomes" id="UP000323046">
    <property type="component" value="Chromosome"/>
</dbReference>
<feature type="compositionally biased region" description="Basic and acidic residues" evidence="1">
    <location>
        <begin position="57"/>
        <end position="66"/>
    </location>
</feature>
<sequence>MGSDPQSSPPARNDRERHVAAREITVDGRERALRARVRRLRQQSAMALDALSAAQDRLAHDHEEHRRPQRAAQEIDDGQTTG</sequence>
<proteinExistence type="predicted"/>